<dbReference type="Proteomes" id="UP000005436">
    <property type="component" value="Chromosome"/>
</dbReference>
<evidence type="ECO:0000313" key="3">
    <source>
        <dbReference type="EMBL" id="AEW22147.1"/>
    </source>
</evidence>
<keyword evidence="4" id="KW-1185">Reference proteome</keyword>
<organism evidence="3 4">
    <name type="scientific">Tannerella forsythia (strain ATCC 43037 / JCM 10827 / CCUG 21028 A / KCTC 5666 / FDC 338)</name>
    <name type="common">Bacteroides forsythus</name>
    <dbReference type="NCBI Taxonomy" id="203275"/>
    <lineage>
        <taxon>Bacteria</taxon>
        <taxon>Pseudomonadati</taxon>
        <taxon>Bacteroidota</taxon>
        <taxon>Bacteroidia</taxon>
        <taxon>Bacteroidales</taxon>
        <taxon>Tannerellaceae</taxon>
        <taxon>Tannerella</taxon>
    </lineage>
</organism>
<dbReference type="Pfam" id="PF08241">
    <property type="entry name" value="Methyltransf_11"/>
    <property type="match status" value="1"/>
</dbReference>
<keyword evidence="1" id="KW-0472">Membrane</keyword>
<dbReference type="CDD" id="cd02440">
    <property type="entry name" value="AdoMet_MTases"/>
    <property type="match status" value="1"/>
</dbReference>
<dbReference type="AlphaFoldDB" id="G8UM57"/>
<evidence type="ECO:0000313" key="4">
    <source>
        <dbReference type="Proteomes" id="UP000005436"/>
    </source>
</evidence>
<keyword evidence="3" id="KW-0808">Transferase</keyword>
<reference evidence="4" key="1">
    <citation type="submission" date="2011-12" db="EMBL/GenBank/DDBJ databases">
        <title>Complete sequence of Tannerella forsythia ATCC 43037.</title>
        <authorList>
            <person name="Dewhirst F."/>
            <person name="Tanner A."/>
            <person name="Izard J."/>
            <person name="Brinkac L."/>
            <person name="Durkin A.S."/>
            <person name="Hostetler J."/>
            <person name="Shetty J."/>
            <person name="Torralba M."/>
            <person name="Gill S."/>
            <person name="Nelson K."/>
        </authorList>
    </citation>
    <scope>NUCLEOTIDE SEQUENCE [LARGE SCALE GENOMIC DNA]</scope>
    <source>
        <strain evidence="4">ATCC 43037 / JCM 10827 / CCUG 33226 / KCTC 5666 / FDC 338</strain>
    </source>
</reference>
<dbReference type="GO" id="GO:0008757">
    <property type="term" value="F:S-adenosylmethionine-dependent methyltransferase activity"/>
    <property type="evidence" value="ECO:0007669"/>
    <property type="project" value="InterPro"/>
</dbReference>
<protein>
    <submittedName>
        <fullName evidence="3">Methyltransferase domain protein</fullName>
    </submittedName>
</protein>
<dbReference type="KEGG" id="tfo:BFO_1614"/>
<sequence>MIETEKTNYGNWIPRTFMTLCYSAVALLLAIGLGLFFASVGTVVLWLVGVVLLLALLFTLYMQVCRWLFSFTGRGLMGKFHEYLLAHLDWDGHGQMLDIGCGAAALTIRCAHTYPQAQITGIDYWGIGWNYAKEQCERNAAIEGVGEQTVFRKGDAAKLDFADGTFDAAVSNFVFHEVRTQPDKHLVVREALRVVRSGGSFAFLDLFGQKQLYGDMTAFVAQLRKEGISEIHYIANVEKQPFMPAFLRTPWMMYGVGLIYGKK</sequence>
<feature type="transmembrane region" description="Helical" evidence="1">
    <location>
        <begin position="12"/>
        <end position="37"/>
    </location>
</feature>
<dbReference type="PATRIC" id="fig|203275.8.peg.1463"/>
<gene>
    <name evidence="3" type="ordered locus">BFO_1614</name>
</gene>
<evidence type="ECO:0000256" key="1">
    <source>
        <dbReference type="SAM" id="Phobius"/>
    </source>
</evidence>
<dbReference type="STRING" id="203275.BFO_1614"/>
<dbReference type="InterPro" id="IPR013216">
    <property type="entry name" value="Methyltransf_11"/>
</dbReference>
<dbReference type="SUPFAM" id="SSF53335">
    <property type="entry name" value="S-adenosyl-L-methionine-dependent methyltransferases"/>
    <property type="match status" value="1"/>
</dbReference>
<dbReference type="RefSeq" id="WP_014224963.1">
    <property type="nucleotide sequence ID" value="NC_016610.1"/>
</dbReference>
<dbReference type="PANTHER" id="PTHR45277:SF1">
    <property type="entry name" value="EXPRESSED PROTEIN"/>
    <property type="match status" value="1"/>
</dbReference>
<dbReference type="GO" id="GO:0032259">
    <property type="term" value="P:methylation"/>
    <property type="evidence" value="ECO:0007669"/>
    <property type="project" value="UniProtKB-KW"/>
</dbReference>
<dbReference type="GeneID" id="34758787"/>
<keyword evidence="1" id="KW-1133">Transmembrane helix</keyword>
<dbReference type="eggNOG" id="COG2226">
    <property type="taxonomic scope" value="Bacteria"/>
</dbReference>
<dbReference type="InterPro" id="IPR029063">
    <property type="entry name" value="SAM-dependent_MTases_sf"/>
</dbReference>
<keyword evidence="1" id="KW-0812">Transmembrane</keyword>
<feature type="transmembrane region" description="Helical" evidence="1">
    <location>
        <begin position="43"/>
        <end position="69"/>
    </location>
</feature>
<dbReference type="Gene3D" id="3.40.50.150">
    <property type="entry name" value="Vaccinia Virus protein VP39"/>
    <property type="match status" value="1"/>
</dbReference>
<feature type="domain" description="Methyltransferase type 11" evidence="2">
    <location>
        <begin position="97"/>
        <end position="203"/>
    </location>
</feature>
<dbReference type="PANTHER" id="PTHR45277">
    <property type="entry name" value="EXPRESSED PROTEIN"/>
    <property type="match status" value="1"/>
</dbReference>
<name>G8UM57_TANFA</name>
<dbReference type="EMBL" id="CP003191">
    <property type="protein sequence ID" value="AEW22147.1"/>
    <property type="molecule type" value="Genomic_DNA"/>
</dbReference>
<evidence type="ECO:0000259" key="2">
    <source>
        <dbReference type="Pfam" id="PF08241"/>
    </source>
</evidence>
<keyword evidence="3" id="KW-0489">Methyltransferase</keyword>
<accession>G8UM57</accession>
<dbReference type="HOGENOM" id="CLU_076542_1_0_10"/>
<proteinExistence type="predicted"/>